<feature type="domain" description="F-box" evidence="1">
    <location>
        <begin position="2"/>
        <end position="57"/>
    </location>
</feature>
<dbReference type="Gene3D" id="1.20.1280.50">
    <property type="match status" value="1"/>
</dbReference>
<dbReference type="Pfam" id="PF12937">
    <property type="entry name" value="F-box-like"/>
    <property type="match status" value="1"/>
</dbReference>
<protein>
    <recommendedName>
        <fullName evidence="1">F-box domain-containing protein</fullName>
    </recommendedName>
</protein>
<keyword evidence="3" id="KW-1185">Reference proteome</keyword>
<dbReference type="EMBL" id="JARKIB010000011">
    <property type="protein sequence ID" value="KAJ7775160.1"/>
    <property type="molecule type" value="Genomic_DNA"/>
</dbReference>
<gene>
    <name evidence="2" type="ORF">B0H16DRAFT_87662</name>
</gene>
<dbReference type="Proteomes" id="UP001215598">
    <property type="component" value="Unassembled WGS sequence"/>
</dbReference>
<evidence type="ECO:0000313" key="2">
    <source>
        <dbReference type="EMBL" id="KAJ7775160.1"/>
    </source>
</evidence>
<dbReference type="InterPro" id="IPR001810">
    <property type="entry name" value="F-box_dom"/>
</dbReference>
<dbReference type="InterPro" id="IPR036047">
    <property type="entry name" value="F-box-like_dom_sf"/>
</dbReference>
<dbReference type="SUPFAM" id="SSF52047">
    <property type="entry name" value="RNI-like"/>
    <property type="match status" value="1"/>
</dbReference>
<sequence length="389" mass="43464">MVSHRVQLPNELTDQVILHSDPTELANCALVCRSWVSTAQRNLLSRITIHERNYTEIVQHLTSGAPYTIAAYVKRLNVLLWGDLRTMSNRRLADKTPLLHLLLPHISNFINVQELAFDGCRAFNTLCWDDAWTDLLAAAFPSVKKLTVHYLNFEDLPDLVDLVCSFPQLTHLTAEDLDIVAASHEYSNEPQEPYGGSKTPPHLLESLNYRSGGLDTFASGVGPFLRWLAAGPQNFTTLHLDLDAEAGDVNAGVELLVAAGANLRSLSLMFSDQWHMWEGLELSGNTNLRSLVFRNVTDLGDDLISILESLHSPLEHLILGHVEDMDKEMRNNLVNILTRPSLSSLKTVDFFVSSSDSRAEALAGEISVEYPEFFKTGIVSIACKRHHEW</sequence>
<dbReference type="SUPFAM" id="SSF81383">
    <property type="entry name" value="F-box domain"/>
    <property type="match status" value="1"/>
</dbReference>
<dbReference type="InterPro" id="IPR032675">
    <property type="entry name" value="LRR_dom_sf"/>
</dbReference>
<evidence type="ECO:0000259" key="1">
    <source>
        <dbReference type="PROSITE" id="PS50181"/>
    </source>
</evidence>
<name>A0AAD7JZQ4_9AGAR</name>
<organism evidence="2 3">
    <name type="scientific">Mycena metata</name>
    <dbReference type="NCBI Taxonomy" id="1033252"/>
    <lineage>
        <taxon>Eukaryota</taxon>
        <taxon>Fungi</taxon>
        <taxon>Dikarya</taxon>
        <taxon>Basidiomycota</taxon>
        <taxon>Agaricomycotina</taxon>
        <taxon>Agaricomycetes</taxon>
        <taxon>Agaricomycetidae</taxon>
        <taxon>Agaricales</taxon>
        <taxon>Marasmiineae</taxon>
        <taxon>Mycenaceae</taxon>
        <taxon>Mycena</taxon>
    </lineage>
</organism>
<evidence type="ECO:0000313" key="3">
    <source>
        <dbReference type="Proteomes" id="UP001215598"/>
    </source>
</evidence>
<dbReference type="Gene3D" id="3.80.10.10">
    <property type="entry name" value="Ribonuclease Inhibitor"/>
    <property type="match status" value="1"/>
</dbReference>
<reference evidence="2" key="1">
    <citation type="submission" date="2023-03" db="EMBL/GenBank/DDBJ databases">
        <title>Massive genome expansion in bonnet fungi (Mycena s.s.) driven by repeated elements and novel gene families across ecological guilds.</title>
        <authorList>
            <consortium name="Lawrence Berkeley National Laboratory"/>
            <person name="Harder C.B."/>
            <person name="Miyauchi S."/>
            <person name="Viragh M."/>
            <person name="Kuo A."/>
            <person name="Thoen E."/>
            <person name="Andreopoulos B."/>
            <person name="Lu D."/>
            <person name="Skrede I."/>
            <person name="Drula E."/>
            <person name="Henrissat B."/>
            <person name="Morin E."/>
            <person name="Kohler A."/>
            <person name="Barry K."/>
            <person name="LaButti K."/>
            <person name="Morin E."/>
            <person name="Salamov A."/>
            <person name="Lipzen A."/>
            <person name="Mereny Z."/>
            <person name="Hegedus B."/>
            <person name="Baldrian P."/>
            <person name="Stursova M."/>
            <person name="Weitz H."/>
            <person name="Taylor A."/>
            <person name="Grigoriev I.V."/>
            <person name="Nagy L.G."/>
            <person name="Martin F."/>
            <person name="Kauserud H."/>
        </authorList>
    </citation>
    <scope>NUCLEOTIDE SEQUENCE</scope>
    <source>
        <strain evidence="2">CBHHK182m</strain>
    </source>
</reference>
<dbReference type="PROSITE" id="PS50181">
    <property type="entry name" value="FBOX"/>
    <property type="match status" value="1"/>
</dbReference>
<dbReference type="AlphaFoldDB" id="A0AAD7JZQ4"/>
<accession>A0AAD7JZQ4</accession>
<comment type="caution">
    <text evidence="2">The sequence shown here is derived from an EMBL/GenBank/DDBJ whole genome shotgun (WGS) entry which is preliminary data.</text>
</comment>
<proteinExistence type="predicted"/>